<evidence type="ECO:0000313" key="7">
    <source>
        <dbReference type="Proteomes" id="UP001153076"/>
    </source>
</evidence>
<dbReference type="GO" id="GO:0008270">
    <property type="term" value="F:zinc ion binding"/>
    <property type="evidence" value="ECO:0007669"/>
    <property type="project" value="UniProtKB-KW"/>
</dbReference>
<dbReference type="SMART" id="SM00336">
    <property type="entry name" value="BBOX"/>
    <property type="match status" value="1"/>
</dbReference>
<comment type="caution">
    <text evidence="6">The sequence shown here is derived from an EMBL/GenBank/DDBJ whole genome shotgun (WGS) entry which is preliminary data.</text>
</comment>
<dbReference type="InterPro" id="IPR000315">
    <property type="entry name" value="Znf_B-box"/>
</dbReference>
<feature type="domain" description="B box-type" evidence="5">
    <location>
        <begin position="3"/>
        <end position="49"/>
    </location>
</feature>
<dbReference type="CDD" id="cd19821">
    <property type="entry name" value="Bbox1_BBX-like"/>
    <property type="match status" value="1"/>
</dbReference>
<dbReference type="PROSITE" id="PS50119">
    <property type="entry name" value="ZF_BBOX"/>
    <property type="match status" value="1"/>
</dbReference>
<keyword evidence="3" id="KW-0862">Zinc</keyword>
<dbReference type="EMBL" id="JAKOGI010000664">
    <property type="protein sequence ID" value="KAJ8431750.1"/>
    <property type="molecule type" value="Genomic_DNA"/>
</dbReference>
<keyword evidence="7" id="KW-1185">Reference proteome</keyword>
<evidence type="ECO:0000256" key="3">
    <source>
        <dbReference type="ARBA" id="ARBA00022833"/>
    </source>
</evidence>
<gene>
    <name evidence="6" type="ORF">Cgig2_028967</name>
</gene>
<dbReference type="AlphaFoldDB" id="A0A9Q1JVB5"/>
<evidence type="ECO:0000259" key="5">
    <source>
        <dbReference type="PROSITE" id="PS50119"/>
    </source>
</evidence>
<dbReference type="PANTHER" id="PTHR31717:SF142">
    <property type="entry name" value="B-BOX DOMAIN PROTEIN 30-RELATED"/>
    <property type="match status" value="1"/>
</dbReference>
<organism evidence="6 7">
    <name type="scientific">Carnegiea gigantea</name>
    <dbReference type="NCBI Taxonomy" id="171969"/>
    <lineage>
        <taxon>Eukaryota</taxon>
        <taxon>Viridiplantae</taxon>
        <taxon>Streptophyta</taxon>
        <taxon>Embryophyta</taxon>
        <taxon>Tracheophyta</taxon>
        <taxon>Spermatophyta</taxon>
        <taxon>Magnoliopsida</taxon>
        <taxon>eudicotyledons</taxon>
        <taxon>Gunneridae</taxon>
        <taxon>Pentapetalae</taxon>
        <taxon>Caryophyllales</taxon>
        <taxon>Cactineae</taxon>
        <taxon>Cactaceae</taxon>
        <taxon>Cactoideae</taxon>
        <taxon>Echinocereeae</taxon>
        <taxon>Carnegiea</taxon>
    </lineage>
</organism>
<evidence type="ECO:0000256" key="1">
    <source>
        <dbReference type="ARBA" id="ARBA00022723"/>
    </source>
</evidence>
<dbReference type="Proteomes" id="UP001153076">
    <property type="component" value="Unassembled WGS sequence"/>
</dbReference>
<evidence type="ECO:0000256" key="2">
    <source>
        <dbReference type="ARBA" id="ARBA00022771"/>
    </source>
</evidence>
<evidence type="ECO:0000256" key="4">
    <source>
        <dbReference type="PROSITE-ProRule" id="PRU00024"/>
    </source>
</evidence>
<keyword evidence="2 4" id="KW-0863">Zinc-finger</keyword>
<dbReference type="Pfam" id="PF00643">
    <property type="entry name" value="zf-B_box"/>
    <property type="match status" value="1"/>
</dbReference>
<reference evidence="6" key="1">
    <citation type="submission" date="2022-04" db="EMBL/GenBank/DDBJ databases">
        <title>Carnegiea gigantea Genome sequencing and assembly v2.</title>
        <authorList>
            <person name="Copetti D."/>
            <person name="Sanderson M.J."/>
            <person name="Burquez A."/>
            <person name="Wojciechowski M.F."/>
        </authorList>
    </citation>
    <scope>NUCLEOTIDE SEQUENCE</scope>
    <source>
        <strain evidence="6">SGP5-SGP5p</strain>
        <tissue evidence="6">Aerial part</tissue>
    </source>
</reference>
<keyword evidence="1" id="KW-0479">Metal-binding</keyword>
<dbReference type="PANTHER" id="PTHR31717">
    <property type="entry name" value="ZINC FINGER PROTEIN CONSTANS-LIKE 10"/>
    <property type="match status" value="1"/>
</dbReference>
<proteinExistence type="predicted"/>
<dbReference type="InterPro" id="IPR049808">
    <property type="entry name" value="CONSTANS-like_Bbox1"/>
</dbReference>
<name>A0A9Q1JVB5_9CARY</name>
<sequence length="267" mass="29676">MAEPTRNCELCNAEATVYCASDSAYLCSSCDVKVHDANFLVARHIRSLICSKCRNLADFRFSGAGISPSGMNLCKSCSPEEFDEDDDSLSSSSSSCVSSTTEEEAASSAARKRKEKKRSVGVAVDLKVEGLLVNWCRRMSVDERKSWEVVTTAVELLGGCLNRMTVLPFRVSLAASFWVAMRVRRCLVGDTCRDLRRLEQISGVPAKLILATESRLARALKRRRSRKARPMGEPSNVLSSLWDCDQVGYLRSKEFLRYSFSTKNVVL</sequence>
<accession>A0A9Q1JVB5</accession>
<protein>
    <recommendedName>
        <fullName evidence="5">B box-type domain-containing protein</fullName>
    </recommendedName>
</protein>
<evidence type="ECO:0000313" key="6">
    <source>
        <dbReference type="EMBL" id="KAJ8431750.1"/>
    </source>
</evidence>
<dbReference type="OrthoDB" id="153872at2759"/>